<evidence type="ECO:0000313" key="2">
    <source>
        <dbReference type="EMBL" id="KAJ1092755.1"/>
    </source>
</evidence>
<gene>
    <name evidence="2" type="ORF">NDU88_005865</name>
</gene>
<accession>A0AAV7LQ99</accession>
<protein>
    <submittedName>
        <fullName evidence="2">Uncharacterized protein</fullName>
    </submittedName>
</protein>
<name>A0AAV7LQ99_PLEWA</name>
<organism evidence="2 3">
    <name type="scientific">Pleurodeles waltl</name>
    <name type="common">Iberian ribbed newt</name>
    <dbReference type="NCBI Taxonomy" id="8319"/>
    <lineage>
        <taxon>Eukaryota</taxon>
        <taxon>Metazoa</taxon>
        <taxon>Chordata</taxon>
        <taxon>Craniata</taxon>
        <taxon>Vertebrata</taxon>
        <taxon>Euteleostomi</taxon>
        <taxon>Amphibia</taxon>
        <taxon>Batrachia</taxon>
        <taxon>Caudata</taxon>
        <taxon>Salamandroidea</taxon>
        <taxon>Salamandridae</taxon>
        <taxon>Pleurodelinae</taxon>
        <taxon>Pleurodeles</taxon>
    </lineage>
</organism>
<evidence type="ECO:0000256" key="1">
    <source>
        <dbReference type="SAM" id="MobiDB-lite"/>
    </source>
</evidence>
<dbReference type="Proteomes" id="UP001066276">
    <property type="component" value="Chromosome 11"/>
</dbReference>
<feature type="compositionally biased region" description="Basic and acidic residues" evidence="1">
    <location>
        <begin position="116"/>
        <end position="128"/>
    </location>
</feature>
<reference evidence="2" key="1">
    <citation type="journal article" date="2022" name="bioRxiv">
        <title>Sequencing and chromosome-scale assembly of the giantPleurodeles waltlgenome.</title>
        <authorList>
            <person name="Brown T."/>
            <person name="Elewa A."/>
            <person name="Iarovenko S."/>
            <person name="Subramanian E."/>
            <person name="Araus A.J."/>
            <person name="Petzold A."/>
            <person name="Susuki M."/>
            <person name="Suzuki K.-i.T."/>
            <person name="Hayashi T."/>
            <person name="Toyoda A."/>
            <person name="Oliveira C."/>
            <person name="Osipova E."/>
            <person name="Leigh N.D."/>
            <person name="Simon A."/>
            <person name="Yun M.H."/>
        </authorList>
    </citation>
    <scope>NUCLEOTIDE SEQUENCE</scope>
    <source>
        <strain evidence="2">20211129_DDA</strain>
        <tissue evidence="2">Liver</tissue>
    </source>
</reference>
<proteinExistence type="predicted"/>
<feature type="region of interest" description="Disordered" evidence="1">
    <location>
        <begin position="68"/>
        <end position="156"/>
    </location>
</feature>
<dbReference type="AlphaFoldDB" id="A0AAV7LQ99"/>
<feature type="region of interest" description="Disordered" evidence="1">
    <location>
        <begin position="1"/>
        <end position="32"/>
    </location>
</feature>
<evidence type="ECO:0000313" key="3">
    <source>
        <dbReference type="Proteomes" id="UP001066276"/>
    </source>
</evidence>
<dbReference type="EMBL" id="JANPWB010000015">
    <property type="protein sequence ID" value="KAJ1092755.1"/>
    <property type="molecule type" value="Genomic_DNA"/>
</dbReference>
<keyword evidence="3" id="KW-1185">Reference proteome</keyword>
<comment type="caution">
    <text evidence="2">The sequence shown here is derived from an EMBL/GenBank/DDBJ whole genome shotgun (WGS) entry which is preliminary data.</text>
</comment>
<sequence>MACASPEHTSKKFSSKSVSARKVMLSPERGLEGPAEVSSDLLVVVKQVQSGGVSFARHSGASFRQRVVTRGRGASQHGAVTGLGRLGKRPGGAQALAVKRTSKRRRVQAPSPFENSGERREHPLEERSLGGACKMAAPTDASQDSVVIISEDEGEG</sequence>